<organism evidence="1">
    <name type="scientific">Anguilla anguilla</name>
    <name type="common">European freshwater eel</name>
    <name type="synonym">Muraena anguilla</name>
    <dbReference type="NCBI Taxonomy" id="7936"/>
    <lineage>
        <taxon>Eukaryota</taxon>
        <taxon>Metazoa</taxon>
        <taxon>Chordata</taxon>
        <taxon>Craniata</taxon>
        <taxon>Vertebrata</taxon>
        <taxon>Euteleostomi</taxon>
        <taxon>Actinopterygii</taxon>
        <taxon>Neopterygii</taxon>
        <taxon>Teleostei</taxon>
        <taxon>Anguilliformes</taxon>
        <taxon>Anguillidae</taxon>
        <taxon>Anguilla</taxon>
    </lineage>
</organism>
<proteinExistence type="predicted"/>
<protein>
    <submittedName>
        <fullName evidence="1">Uncharacterized protein</fullName>
    </submittedName>
</protein>
<reference evidence="1" key="1">
    <citation type="submission" date="2014-11" db="EMBL/GenBank/DDBJ databases">
        <authorList>
            <person name="Amaro Gonzalez C."/>
        </authorList>
    </citation>
    <scope>NUCLEOTIDE SEQUENCE</scope>
</reference>
<evidence type="ECO:0000313" key="1">
    <source>
        <dbReference type="EMBL" id="JAH50343.1"/>
    </source>
</evidence>
<name>A0A0E9TCA4_ANGAN</name>
<accession>A0A0E9TCA4</accession>
<dbReference type="EMBL" id="GBXM01058234">
    <property type="protein sequence ID" value="JAH50343.1"/>
    <property type="molecule type" value="Transcribed_RNA"/>
</dbReference>
<sequence length="64" mass="7178">MVFLGLSQSYTPDQEFCKNHLQISSPDQNKQLSPSLASCLLGSWPCKAPCVVVESDRHYKQPCH</sequence>
<reference evidence="1" key="2">
    <citation type="journal article" date="2015" name="Fish Shellfish Immunol.">
        <title>Early steps in the European eel (Anguilla anguilla)-Vibrio vulnificus interaction in the gills: Role of the RtxA13 toxin.</title>
        <authorList>
            <person name="Callol A."/>
            <person name="Pajuelo D."/>
            <person name="Ebbesson L."/>
            <person name="Teles M."/>
            <person name="MacKenzie S."/>
            <person name="Amaro C."/>
        </authorList>
    </citation>
    <scope>NUCLEOTIDE SEQUENCE</scope>
</reference>
<dbReference type="AlphaFoldDB" id="A0A0E9TCA4"/>